<dbReference type="EMBL" id="UINC01140402">
    <property type="protein sequence ID" value="SVD27530.1"/>
    <property type="molecule type" value="Genomic_DNA"/>
</dbReference>
<sequence>MGRVEGKVAVVTGAGTGIGRAAAKRLAEEGAIVTVAEMDEGTGQEVASEIGGQAIFIQHDVREESNWQSLFETVTQDHGRPDILINNAGILATENDQELALTNLEQWRAVQRVNVEGVFLGCKDGVAAMTADGGRAKGGDGGGAIVNMSSIAGLIATAHLVAYGASKGAVRQLTKSVAIDCARKGLGIRCNSVHPGVIVTNMGNQVMSLGGGDVESNWKSRLALVPMGEPGQAVDVANCILFLASDEARHVTGAELVVDGG</sequence>
<organism evidence="3">
    <name type="scientific">marine metagenome</name>
    <dbReference type="NCBI Taxonomy" id="408172"/>
    <lineage>
        <taxon>unclassified sequences</taxon>
        <taxon>metagenomes</taxon>
        <taxon>ecological metagenomes</taxon>
    </lineage>
</organism>
<dbReference type="PANTHER" id="PTHR42760:SF115">
    <property type="entry name" value="3-OXOACYL-[ACYL-CARRIER-PROTEIN] REDUCTASE FABG"/>
    <property type="match status" value="1"/>
</dbReference>
<keyword evidence="2" id="KW-0560">Oxidoreductase</keyword>
<feature type="non-terminal residue" evidence="3">
    <location>
        <position position="261"/>
    </location>
</feature>
<dbReference type="GO" id="GO:0016616">
    <property type="term" value="F:oxidoreductase activity, acting on the CH-OH group of donors, NAD or NADP as acceptor"/>
    <property type="evidence" value="ECO:0007669"/>
    <property type="project" value="TreeGrafter"/>
</dbReference>
<dbReference type="FunFam" id="3.40.50.720:FF:000084">
    <property type="entry name" value="Short-chain dehydrogenase reductase"/>
    <property type="match status" value="1"/>
</dbReference>
<accession>A0A382TZQ6</accession>
<name>A0A382TZQ6_9ZZZZ</name>
<dbReference type="PRINTS" id="PR00081">
    <property type="entry name" value="GDHRDH"/>
</dbReference>
<evidence type="ECO:0000256" key="1">
    <source>
        <dbReference type="ARBA" id="ARBA00006484"/>
    </source>
</evidence>
<dbReference type="InterPro" id="IPR002347">
    <property type="entry name" value="SDR_fam"/>
</dbReference>
<reference evidence="3" key="1">
    <citation type="submission" date="2018-05" db="EMBL/GenBank/DDBJ databases">
        <authorList>
            <person name="Lanie J.A."/>
            <person name="Ng W.-L."/>
            <person name="Kazmierczak K.M."/>
            <person name="Andrzejewski T.M."/>
            <person name="Davidsen T.M."/>
            <person name="Wayne K.J."/>
            <person name="Tettelin H."/>
            <person name="Glass J.I."/>
            <person name="Rusch D."/>
            <person name="Podicherti R."/>
            <person name="Tsui H.-C.T."/>
            <person name="Winkler M.E."/>
        </authorList>
    </citation>
    <scope>NUCLEOTIDE SEQUENCE</scope>
</reference>
<comment type="similarity">
    <text evidence="1">Belongs to the short-chain dehydrogenases/reductases (SDR) family.</text>
</comment>
<dbReference type="AlphaFoldDB" id="A0A382TZQ6"/>
<protein>
    <submittedName>
        <fullName evidence="3">Uncharacterized protein</fullName>
    </submittedName>
</protein>
<proteinExistence type="inferred from homology"/>
<dbReference type="InterPro" id="IPR036291">
    <property type="entry name" value="NAD(P)-bd_dom_sf"/>
</dbReference>
<dbReference type="InterPro" id="IPR020904">
    <property type="entry name" value="Sc_DH/Rdtase_CS"/>
</dbReference>
<dbReference type="PRINTS" id="PR00080">
    <property type="entry name" value="SDRFAMILY"/>
</dbReference>
<gene>
    <name evidence="3" type="ORF">METZ01_LOCUS380384</name>
</gene>
<dbReference type="Pfam" id="PF13561">
    <property type="entry name" value="adh_short_C2"/>
    <property type="match status" value="1"/>
</dbReference>
<dbReference type="NCBIfam" id="NF005559">
    <property type="entry name" value="PRK07231.1"/>
    <property type="match status" value="1"/>
</dbReference>
<dbReference type="SUPFAM" id="SSF51735">
    <property type="entry name" value="NAD(P)-binding Rossmann-fold domains"/>
    <property type="match status" value="1"/>
</dbReference>
<evidence type="ECO:0000313" key="3">
    <source>
        <dbReference type="EMBL" id="SVD27530.1"/>
    </source>
</evidence>
<dbReference type="PROSITE" id="PS00061">
    <property type="entry name" value="ADH_SHORT"/>
    <property type="match status" value="1"/>
</dbReference>
<dbReference type="Gene3D" id="3.40.50.720">
    <property type="entry name" value="NAD(P)-binding Rossmann-like Domain"/>
    <property type="match status" value="1"/>
</dbReference>
<dbReference type="PANTHER" id="PTHR42760">
    <property type="entry name" value="SHORT-CHAIN DEHYDROGENASES/REDUCTASES FAMILY MEMBER"/>
    <property type="match status" value="1"/>
</dbReference>
<evidence type="ECO:0000256" key="2">
    <source>
        <dbReference type="ARBA" id="ARBA00023002"/>
    </source>
</evidence>